<dbReference type="Gene3D" id="3.30.160.60">
    <property type="entry name" value="Classic Zinc Finger"/>
    <property type="match status" value="1"/>
</dbReference>
<keyword evidence="3" id="KW-0963">Cytoplasm</keyword>
<dbReference type="EMBL" id="SEYY01024562">
    <property type="protein sequence ID" value="KAB7494036.1"/>
    <property type="molecule type" value="Genomic_DNA"/>
</dbReference>
<evidence type="ECO:0000256" key="5">
    <source>
        <dbReference type="ARBA" id="ARBA00022723"/>
    </source>
</evidence>
<evidence type="ECO:0000256" key="9">
    <source>
        <dbReference type="ARBA" id="ARBA00023242"/>
    </source>
</evidence>
<feature type="domain" description="Matrin-type" evidence="12">
    <location>
        <begin position="65"/>
        <end position="95"/>
    </location>
</feature>
<feature type="compositionally biased region" description="Acidic residues" evidence="11">
    <location>
        <begin position="112"/>
        <end position="123"/>
    </location>
</feature>
<dbReference type="SMART" id="SM00451">
    <property type="entry name" value="ZnF_U1"/>
    <property type="match status" value="2"/>
</dbReference>
<dbReference type="GO" id="GO:0003676">
    <property type="term" value="F:nucleic acid binding"/>
    <property type="evidence" value="ECO:0007669"/>
    <property type="project" value="InterPro"/>
</dbReference>
<dbReference type="Proteomes" id="UP000326759">
    <property type="component" value="Unassembled WGS sequence"/>
</dbReference>
<dbReference type="GO" id="GO:0042273">
    <property type="term" value="P:ribosomal large subunit biogenesis"/>
    <property type="evidence" value="ECO:0007669"/>
    <property type="project" value="TreeGrafter"/>
</dbReference>
<name>A0A5N5SJ66_9CRUS</name>
<dbReference type="InterPro" id="IPR003604">
    <property type="entry name" value="Matrin/U1-like-C_Znf_C2H2"/>
</dbReference>
<evidence type="ECO:0000256" key="6">
    <source>
        <dbReference type="ARBA" id="ARBA00022737"/>
    </source>
</evidence>
<dbReference type="InterPro" id="IPR040025">
    <property type="entry name" value="Znf622/Rei1/Reh1"/>
</dbReference>
<dbReference type="PANTHER" id="PTHR13182">
    <property type="entry name" value="ZINC FINGER PROTEIN 622"/>
    <property type="match status" value="1"/>
</dbReference>
<dbReference type="InterPro" id="IPR041661">
    <property type="entry name" value="ZN622/Rei1/Reh1_Znf-C2H2"/>
</dbReference>
<dbReference type="InterPro" id="IPR013087">
    <property type="entry name" value="Znf_C2H2_type"/>
</dbReference>
<dbReference type="PANTHER" id="PTHR13182:SF8">
    <property type="entry name" value="CYTOPLASMIC 60S SUBUNIT BIOGENESIS FACTOR ZNF622"/>
    <property type="match status" value="1"/>
</dbReference>
<dbReference type="GO" id="GO:0008270">
    <property type="term" value="F:zinc ion binding"/>
    <property type="evidence" value="ECO:0007669"/>
    <property type="project" value="UniProtKB-KW"/>
</dbReference>
<dbReference type="GO" id="GO:0005737">
    <property type="term" value="C:cytoplasm"/>
    <property type="evidence" value="ECO:0007669"/>
    <property type="project" value="UniProtKB-SubCell"/>
</dbReference>
<dbReference type="PROSITE" id="PS00028">
    <property type="entry name" value="ZINC_FINGER_C2H2_1"/>
    <property type="match status" value="1"/>
</dbReference>
<evidence type="ECO:0000313" key="14">
    <source>
        <dbReference type="Proteomes" id="UP000326759"/>
    </source>
</evidence>
<protein>
    <submittedName>
        <fullName evidence="13">Zinc finger protein</fullName>
    </submittedName>
</protein>
<dbReference type="OrthoDB" id="19329at2759"/>
<evidence type="ECO:0000256" key="7">
    <source>
        <dbReference type="ARBA" id="ARBA00022771"/>
    </source>
</evidence>
<dbReference type="Pfam" id="PF12756">
    <property type="entry name" value="zf-C2H2_2"/>
    <property type="match status" value="1"/>
</dbReference>
<dbReference type="AlphaFoldDB" id="A0A5N5SJ66"/>
<dbReference type="GO" id="GO:0005634">
    <property type="term" value="C:nucleus"/>
    <property type="evidence" value="ECO:0007669"/>
    <property type="project" value="UniProtKB-SubCell"/>
</dbReference>
<comment type="subcellular location">
    <subcellularLocation>
        <location evidence="2">Cytoplasm</location>
    </subcellularLocation>
    <subcellularLocation>
        <location evidence="1">Nucleus</location>
    </subcellularLocation>
</comment>
<reference evidence="13 14" key="1">
    <citation type="journal article" date="2019" name="PLoS Biol.">
        <title>Sex chromosomes control vertical transmission of feminizing Wolbachia symbionts in an isopod.</title>
        <authorList>
            <person name="Becking T."/>
            <person name="Chebbi M.A."/>
            <person name="Giraud I."/>
            <person name="Moumen B."/>
            <person name="Laverre T."/>
            <person name="Caubet Y."/>
            <person name="Peccoud J."/>
            <person name="Gilbert C."/>
            <person name="Cordaux R."/>
        </authorList>
    </citation>
    <scope>NUCLEOTIDE SEQUENCE [LARGE SCALE GENOMIC DNA]</scope>
    <source>
        <strain evidence="13">ANa2</strain>
        <tissue evidence="13">Whole body excluding digestive tract and cuticle</tissue>
    </source>
</reference>
<organism evidence="13 14">
    <name type="scientific">Armadillidium nasatum</name>
    <dbReference type="NCBI Taxonomy" id="96803"/>
    <lineage>
        <taxon>Eukaryota</taxon>
        <taxon>Metazoa</taxon>
        <taxon>Ecdysozoa</taxon>
        <taxon>Arthropoda</taxon>
        <taxon>Crustacea</taxon>
        <taxon>Multicrustacea</taxon>
        <taxon>Malacostraca</taxon>
        <taxon>Eumalacostraca</taxon>
        <taxon>Peracarida</taxon>
        <taxon>Isopoda</taxon>
        <taxon>Oniscidea</taxon>
        <taxon>Crinocheta</taxon>
        <taxon>Armadillidiidae</taxon>
        <taxon>Armadillidium</taxon>
    </lineage>
</organism>
<feature type="compositionally biased region" description="Basic and acidic residues" evidence="11">
    <location>
        <begin position="89"/>
        <end position="100"/>
    </location>
</feature>
<keyword evidence="14" id="KW-1185">Reference proteome</keyword>
<dbReference type="GO" id="GO:0030687">
    <property type="term" value="C:preribosome, large subunit precursor"/>
    <property type="evidence" value="ECO:0007669"/>
    <property type="project" value="TreeGrafter"/>
</dbReference>
<keyword evidence="9" id="KW-0539">Nucleus</keyword>
<keyword evidence="5" id="KW-0479">Metal-binding</keyword>
<dbReference type="InterPro" id="IPR000690">
    <property type="entry name" value="Matrin/U1-C_Znf_C2H2"/>
</dbReference>
<dbReference type="SMART" id="SM00355">
    <property type="entry name" value="ZnF_C2H2"/>
    <property type="match status" value="4"/>
</dbReference>
<comment type="similarity">
    <text evidence="10">Belongs to the REI1 family.</text>
</comment>
<keyword evidence="7" id="KW-0863">Zinc-finger</keyword>
<keyword evidence="6" id="KW-0677">Repeat</keyword>
<evidence type="ECO:0000256" key="8">
    <source>
        <dbReference type="ARBA" id="ARBA00022833"/>
    </source>
</evidence>
<evidence type="ECO:0000313" key="13">
    <source>
        <dbReference type="EMBL" id="KAB7494036.1"/>
    </source>
</evidence>
<dbReference type="SUPFAM" id="SSF57667">
    <property type="entry name" value="beta-beta-alpha zinc fingers"/>
    <property type="match status" value="2"/>
</dbReference>
<proteinExistence type="inferred from homology"/>
<evidence type="ECO:0000256" key="3">
    <source>
        <dbReference type="ARBA" id="ARBA00022490"/>
    </source>
</evidence>
<evidence type="ECO:0000256" key="2">
    <source>
        <dbReference type="ARBA" id="ARBA00004496"/>
    </source>
</evidence>
<gene>
    <name evidence="13" type="ORF">Anas_09322</name>
</gene>
<evidence type="ECO:0000256" key="1">
    <source>
        <dbReference type="ARBA" id="ARBA00004123"/>
    </source>
</evidence>
<comment type="caution">
    <text evidence="13">The sequence shown here is derived from an EMBL/GenBank/DDBJ whole genome shotgun (WGS) entry which is preliminary data.</text>
</comment>
<dbReference type="InterPro" id="IPR036236">
    <property type="entry name" value="Znf_C2H2_sf"/>
</dbReference>
<keyword evidence="4" id="KW-0690">Ribosome biogenesis</keyword>
<evidence type="ECO:0000256" key="11">
    <source>
        <dbReference type="SAM" id="MobiDB-lite"/>
    </source>
</evidence>
<sequence length="366" mass="42609">MLTCLTCEVIFYDANLQIKHFQTEWHKYNLKRKVAELPPLKLEQYNERILALKAKEEEAQGPQNTYCEYCKKKFCNQNSFLNHSKSKKHLENVEKKKETPSENPHGKKLKDIEEDEEDSDDEDIEIEEVDSDEWEGDAIPVKQCLFCSLESKSLEANLKHMTKVHSFFIPDLQYCINLEGLIAYLGEKVGCQTCCLWCNGKGRNFWTVEAVQAHMEDKGHCMMKFEKEFVLEYADFYDYSSSYPDADDPNVNPDDVVEPYTISDNGYELVLPSGTVIGHRSLLRYYKQRLNPNRSLVLHKGQQSISMHKKMLEHYKSLGLKGSSMAEIVSKARDINYMKRIQSKQFMKLGVKGNKLQTHFRPQVRF</sequence>
<accession>A0A5N5SJ66</accession>
<evidence type="ECO:0000256" key="4">
    <source>
        <dbReference type="ARBA" id="ARBA00022517"/>
    </source>
</evidence>
<feature type="region of interest" description="Disordered" evidence="11">
    <location>
        <begin position="88"/>
        <end position="123"/>
    </location>
</feature>
<evidence type="ECO:0000259" key="12">
    <source>
        <dbReference type="PROSITE" id="PS50171"/>
    </source>
</evidence>
<evidence type="ECO:0000256" key="10">
    <source>
        <dbReference type="ARBA" id="ARBA00034126"/>
    </source>
</evidence>
<dbReference type="PROSITE" id="PS50171">
    <property type="entry name" value="ZF_MATRIN"/>
    <property type="match status" value="1"/>
</dbReference>
<keyword evidence="8" id="KW-0862">Zinc</keyword>